<gene>
    <name evidence="2" type="ORF">IW967_05245</name>
</gene>
<dbReference type="InterPro" id="IPR006059">
    <property type="entry name" value="SBP"/>
</dbReference>
<dbReference type="RefSeq" id="WP_195867289.1">
    <property type="nucleotide sequence ID" value="NZ_JADPKZ010000035.1"/>
</dbReference>
<dbReference type="PROSITE" id="PS51257">
    <property type="entry name" value="PROKAR_LIPOPROTEIN"/>
    <property type="match status" value="1"/>
</dbReference>
<organism evidence="2 3">
    <name type="scientific">Alicyclobacillus mali</name>
    <name type="common">ex Roth et al. 2021</name>
    <dbReference type="NCBI Taxonomy" id="1123961"/>
    <lineage>
        <taxon>Bacteria</taxon>
        <taxon>Bacillati</taxon>
        <taxon>Bacillota</taxon>
        <taxon>Bacilli</taxon>
        <taxon>Bacillales</taxon>
        <taxon>Alicyclobacillaceae</taxon>
        <taxon>Alicyclobacillus</taxon>
    </lineage>
</organism>
<keyword evidence="3" id="KW-1185">Reference proteome</keyword>
<evidence type="ECO:0000313" key="2">
    <source>
        <dbReference type="EMBL" id="MBF8377275.1"/>
    </source>
</evidence>
<keyword evidence="1" id="KW-0732">Signal</keyword>
<reference evidence="2 3" key="1">
    <citation type="submission" date="2020-11" db="EMBL/GenBank/DDBJ databases">
        <title>Genomic insight of Alicyclobacillus mali FL 18 reveals a new arsenic-resistant strain, with potential in environmental biotechnology.</title>
        <authorList>
            <person name="Fiorentino G."/>
            <person name="Gallo G."/>
            <person name="Aulitto M."/>
        </authorList>
    </citation>
    <scope>NUCLEOTIDE SEQUENCE [LARGE SCALE GENOMIC DNA]</scope>
    <source>
        <strain evidence="2 3">FL 18</strain>
    </source>
</reference>
<proteinExistence type="predicted"/>
<dbReference type="Pfam" id="PF01547">
    <property type="entry name" value="SBP_bac_1"/>
    <property type="match status" value="1"/>
</dbReference>
<dbReference type="PANTHER" id="PTHR43649">
    <property type="entry name" value="ARABINOSE-BINDING PROTEIN-RELATED"/>
    <property type="match status" value="1"/>
</dbReference>
<comment type="caution">
    <text evidence="2">The sequence shown here is derived from an EMBL/GenBank/DDBJ whole genome shotgun (WGS) entry which is preliminary data.</text>
</comment>
<dbReference type="SUPFAM" id="SSF53850">
    <property type="entry name" value="Periplasmic binding protein-like II"/>
    <property type="match status" value="1"/>
</dbReference>
<evidence type="ECO:0000256" key="1">
    <source>
        <dbReference type="SAM" id="SignalP"/>
    </source>
</evidence>
<dbReference type="Gene3D" id="3.40.190.10">
    <property type="entry name" value="Periplasmic binding protein-like II"/>
    <property type="match status" value="1"/>
</dbReference>
<feature type="chain" id="PRO_5047092484" evidence="1">
    <location>
        <begin position="20"/>
        <end position="465"/>
    </location>
</feature>
<name>A0ABS0F1V4_9BACL</name>
<dbReference type="PANTHER" id="PTHR43649:SF12">
    <property type="entry name" value="DIACETYLCHITOBIOSE BINDING PROTEIN DASA"/>
    <property type="match status" value="1"/>
</dbReference>
<accession>A0ABS0F1V4</accession>
<evidence type="ECO:0000313" key="3">
    <source>
        <dbReference type="Proteomes" id="UP000642910"/>
    </source>
</evidence>
<dbReference type="Proteomes" id="UP000642910">
    <property type="component" value="Unassembled WGS sequence"/>
</dbReference>
<sequence>MKSVHKKTVLASSMTGAFAVLVTGCGTSSGQTSTGTNQAAAGTASVKMVDGLPLPQYNGKATLTWWSWVPNAQKEVDIFEKYYPNIKVHLVDAGAGTTEYQKFSTVIQAGSGIPDVVMLEFDVMPEYIATGALQDISPWVSQLKSRFTPWTWNQVSVGSHVYGIPEDTGPMGLFYQSSLFNKYHLKVPTTWSQFQQEALAFHKLDPSQYFSYFSNNDGQWMFGLLWQAGCVPFQGSGNNWKVDIDSPKAVQVFSMWQKLVKAGAVQSIAAGSPEWQKNINAGLYATAVGSAWYDSEILVPYDHNLSVHKWRAAFTPEWTPGDTTDGDWGGSVQAVTKATKYPEAAAIFAAFINAAPAELAHDVAPAKDGGGGLFPAATAGFDIASFKQPNPALDNQPANVDVFEKESPRVNTKFQWSPWSSYVFNELQTEIGKAFSGKESVQQALANVQQAVVNYARSQGYNVTT</sequence>
<dbReference type="InterPro" id="IPR050490">
    <property type="entry name" value="Bact_solute-bd_prot1"/>
</dbReference>
<feature type="signal peptide" evidence="1">
    <location>
        <begin position="1"/>
        <end position="19"/>
    </location>
</feature>
<dbReference type="EMBL" id="JADPKZ010000035">
    <property type="protein sequence ID" value="MBF8377275.1"/>
    <property type="molecule type" value="Genomic_DNA"/>
</dbReference>
<protein>
    <submittedName>
        <fullName evidence="2">Extracellular solute-binding protein</fullName>
    </submittedName>
</protein>